<dbReference type="HOGENOM" id="CLU_801298_0_0_5"/>
<dbReference type="KEGG" id="ocg:OCA5_c33890"/>
<keyword evidence="2" id="KW-1185">Reference proteome</keyword>
<proteinExistence type="predicted"/>
<dbReference type="Proteomes" id="UP000007730">
    <property type="component" value="Chromosome"/>
</dbReference>
<dbReference type="SUPFAM" id="SSF53756">
    <property type="entry name" value="UDP-Glycosyltransferase/glycogen phosphorylase"/>
    <property type="match status" value="1"/>
</dbReference>
<reference evidence="1 2" key="1">
    <citation type="journal article" date="2011" name="J. Bacteriol.">
        <title>Complete genome sequences of the chemolithoautotrophic Oligotropha carboxidovorans strains OM4 and OM5.</title>
        <authorList>
            <person name="Volland S."/>
            <person name="Rachinger M."/>
            <person name="Strittmatter A."/>
            <person name="Daniel R."/>
            <person name="Gottschalk G."/>
            <person name="Meyer O."/>
        </authorList>
    </citation>
    <scope>NUCLEOTIDE SEQUENCE [LARGE SCALE GENOMIC DNA]</scope>
    <source>
        <strain evidence="2">ATCC 49405 / DSM 1227 / KCTC 32145 / OM5</strain>
    </source>
</reference>
<dbReference type="eggNOG" id="COG0438">
    <property type="taxonomic scope" value="Bacteria"/>
</dbReference>
<dbReference type="OrthoDB" id="8266145at2"/>
<dbReference type="EMBL" id="CP002826">
    <property type="protein sequence ID" value="AEI08062.1"/>
    <property type="molecule type" value="Genomic_DNA"/>
</dbReference>
<gene>
    <name evidence="1" type="ordered locus">OCA5_c33890</name>
</gene>
<protein>
    <recommendedName>
        <fullName evidence="3">Glycosyltransferase</fullName>
    </recommendedName>
</protein>
<evidence type="ECO:0000313" key="1">
    <source>
        <dbReference type="EMBL" id="AEI08062.1"/>
    </source>
</evidence>
<dbReference type="KEGG" id="oca:OCAR_4554"/>
<dbReference type="AlphaFoldDB" id="B6JCW9"/>
<organism evidence="1 2">
    <name type="scientific">Afipia carboxidovorans (strain ATCC 49405 / DSM 1227 / KCTC 32145 / OM5)</name>
    <name type="common">Oligotropha carboxidovorans</name>
    <dbReference type="NCBI Taxonomy" id="504832"/>
    <lineage>
        <taxon>Bacteria</taxon>
        <taxon>Pseudomonadati</taxon>
        <taxon>Pseudomonadota</taxon>
        <taxon>Alphaproteobacteria</taxon>
        <taxon>Hyphomicrobiales</taxon>
        <taxon>Nitrobacteraceae</taxon>
        <taxon>Afipia</taxon>
    </lineage>
</organism>
<dbReference type="STRING" id="504832.OCA5_c33890"/>
<evidence type="ECO:0000313" key="2">
    <source>
        <dbReference type="Proteomes" id="UP000007730"/>
    </source>
</evidence>
<dbReference type="PATRIC" id="fig|504832.7.peg.3560"/>
<dbReference type="Gene3D" id="3.40.50.2000">
    <property type="entry name" value="Glycogen Phosphorylase B"/>
    <property type="match status" value="1"/>
</dbReference>
<evidence type="ECO:0008006" key="3">
    <source>
        <dbReference type="Google" id="ProtNLM"/>
    </source>
</evidence>
<name>B6JCW9_AFIC5</name>
<accession>B6JCW9</accession>
<sequence length="346" mass="39628">MFASHRYRYIRDPNPFILALSSDKEIGEIRIRPFLAALLARGVISGFQLADRDMVSMGWHKDFSFTHIWCHRNVSTAQHRFLRKHAEAPIIYDIDDLLLAPPDFVKARPRNMRRIQWCLDHAHTITTSTETLRSHLLNQVASPKPIITLKNGHAGFARSPQPQIRKQVVWTSGDHPFVLRNAPGFMDGLADVVNRNDYEMILIGRFEPDHIASFKRVRLIRRIDFNSYREALRLFDGAIALAPLPAGLKPKNQTFFDAKSDIKLLDYLSSGLVPVCTNSPPYTRSELYIPELGAEDADDLLKRLESCIQDHAGWLARIDSKIHATGILDQRRFDRLSQELDRIFIA</sequence>